<feature type="transmembrane region" description="Helical" evidence="8">
    <location>
        <begin position="286"/>
        <end position="318"/>
    </location>
</feature>
<evidence type="ECO:0000256" key="7">
    <source>
        <dbReference type="SAM" id="MobiDB-lite"/>
    </source>
</evidence>
<evidence type="ECO:0000313" key="12">
    <source>
        <dbReference type="Proteomes" id="UP001304340"/>
    </source>
</evidence>
<keyword evidence="5 8" id="KW-1133">Transmembrane helix</keyword>
<keyword evidence="6 8" id="KW-0472">Membrane</keyword>
<accession>A0AAF1BY07</accession>
<dbReference type="InterPro" id="IPR027417">
    <property type="entry name" value="P-loop_NTPase"/>
</dbReference>
<dbReference type="GO" id="GO:0034040">
    <property type="term" value="F:ATPase-coupled lipid transmembrane transporter activity"/>
    <property type="evidence" value="ECO:0007669"/>
    <property type="project" value="TreeGrafter"/>
</dbReference>
<keyword evidence="12" id="KW-1185">Reference proteome</keyword>
<dbReference type="GO" id="GO:0140359">
    <property type="term" value="F:ABC-type transporter activity"/>
    <property type="evidence" value="ECO:0007669"/>
    <property type="project" value="InterPro"/>
</dbReference>
<feature type="region of interest" description="Disordered" evidence="7">
    <location>
        <begin position="1"/>
        <end position="32"/>
    </location>
</feature>
<evidence type="ECO:0000256" key="1">
    <source>
        <dbReference type="ARBA" id="ARBA00004651"/>
    </source>
</evidence>
<dbReference type="PANTHER" id="PTHR24221:SF654">
    <property type="entry name" value="ATP-BINDING CASSETTE SUB-FAMILY B MEMBER 6"/>
    <property type="match status" value="1"/>
</dbReference>
<feature type="domain" description="ABC transporter" evidence="9">
    <location>
        <begin position="375"/>
        <end position="599"/>
    </location>
</feature>
<dbReference type="SUPFAM" id="SSF52540">
    <property type="entry name" value="P-loop containing nucleoside triphosphate hydrolases"/>
    <property type="match status" value="1"/>
</dbReference>
<evidence type="ECO:0000259" key="9">
    <source>
        <dbReference type="PROSITE" id="PS50893"/>
    </source>
</evidence>
<evidence type="ECO:0000256" key="8">
    <source>
        <dbReference type="SAM" id="Phobius"/>
    </source>
</evidence>
<dbReference type="GO" id="GO:0005524">
    <property type="term" value="F:ATP binding"/>
    <property type="evidence" value="ECO:0007669"/>
    <property type="project" value="UniProtKB-KW"/>
</dbReference>
<dbReference type="InterPro" id="IPR039421">
    <property type="entry name" value="Type_1_exporter"/>
</dbReference>
<keyword evidence="4 11" id="KW-0067">ATP-binding</keyword>
<evidence type="ECO:0000313" key="11">
    <source>
        <dbReference type="EMBL" id="WPF82321.1"/>
    </source>
</evidence>
<dbReference type="InterPro" id="IPR003593">
    <property type="entry name" value="AAA+_ATPase"/>
</dbReference>
<dbReference type="GO" id="GO:0016887">
    <property type="term" value="F:ATP hydrolysis activity"/>
    <property type="evidence" value="ECO:0007669"/>
    <property type="project" value="InterPro"/>
</dbReference>
<protein>
    <submittedName>
        <fullName evidence="11">ABC transporter ATP-binding protein</fullName>
    </submittedName>
</protein>
<feature type="transmembrane region" description="Helical" evidence="8">
    <location>
        <begin position="89"/>
        <end position="110"/>
    </location>
</feature>
<dbReference type="KEGG" id="sbil:SANBI_003673"/>
<dbReference type="PROSITE" id="PS50929">
    <property type="entry name" value="ABC_TM1F"/>
    <property type="match status" value="1"/>
</dbReference>
<evidence type="ECO:0000256" key="3">
    <source>
        <dbReference type="ARBA" id="ARBA00022741"/>
    </source>
</evidence>
<feature type="compositionally biased region" description="Low complexity" evidence="7">
    <location>
        <begin position="1"/>
        <end position="17"/>
    </location>
</feature>
<sequence length="627" mass="63916">MSEPSPAVTTEPSAPTAPASPPAPTTRVPLPVASTRQTRAATWQLLRERRGRLAATSAVLLLAAVCGLATPALLGVLVDQVVDGAQTSVLVAVAAGLLAAGLTTAALGMVGRVMLAQLCESALADLREDVLDAALALPVARVEAAGSGDVVSRVSGDVEAVSDAITGVLPAFTSAALTIALTLVGLGALDWRFAVAAVVAAPLQALALRWFLRRSGPVYRTVRVAEAERTEQVIETVTARRTVVSLGLGAAHEQLVADRSRHAIGLSLHATGLLARFYNQLNMAELVGLSCVLSVGWWLVGSGVASIGAATAAALFFYRLFDPIGTVLGQVDELQKAGAGLARLVGLTGARSDAGQAACREPATAGPSEVGDDVVVLDRVSFSYGERRVLDEVSLTVRAGEQVAVVGASGAGKTTLAALVLGIHPPGSGTIAVGGTWPPPPRSTVLVSQQVHVFSGTLADDLRLADPTAEDARLLAALDTVGATWAADLGLETLVGAGGRELTADQAQQLALARLVLADPVLAVLDEATAEAGSGSASVLDEAARAALEGRSAIVVAHRLSQAASADRVVVLDAGRVVEEGTHDDLVRAGGTYATLWEAWSSGRTSQVTSAAVELFEESSKGGRLGA</sequence>
<dbReference type="GO" id="GO:0005886">
    <property type="term" value="C:plasma membrane"/>
    <property type="evidence" value="ECO:0007669"/>
    <property type="project" value="UniProtKB-SubCell"/>
</dbReference>
<dbReference type="EMBL" id="CP138359">
    <property type="protein sequence ID" value="WPF82321.1"/>
    <property type="molecule type" value="Genomic_DNA"/>
</dbReference>
<evidence type="ECO:0000256" key="4">
    <source>
        <dbReference type="ARBA" id="ARBA00022840"/>
    </source>
</evidence>
<dbReference type="PROSITE" id="PS50893">
    <property type="entry name" value="ABC_TRANSPORTER_2"/>
    <property type="match status" value="1"/>
</dbReference>
<keyword evidence="2 8" id="KW-0812">Transmembrane</keyword>
<name>A0AAF1BY07_9MICO</name>
<evidence type="ECO:0000256" key="5">
    <source>
        <dbReference type="ARBA" id="ARBA00022989"/>
    </source>
</evidence>
<dbReference type="InterPro" id="IPR003439">
    <property type="entry name" value="ABC_transporter-like_ATP-bd"/>
</dbReference>
<dbReference type="AlphaFoldDB" id="A0AAF1BY07"/>
<dbReference type="Pfam" id="PF00005">
    <property type="entry name" value="ABC_tran"/>
    <property type="match status" value="1"/>
</dbReference>
<feature type="domain" description="ABC transmembrane type-1" evidence="10">
    <location>
        <begin position="60"/>
        <end position="336"/>
    </location>
</feature>
<proteinExistence type="predicted"/>
<evidence type="ECO:0000256" key="6">
    <source>
        <dbReference type="ARBA" id="ARBA00023136"/>
    </source>
</evidence>
<dbReference type="Gene3D" id="1.20.1560.10">
    <property type="entry name" value="ABC transporter type 1, transmembrane domain"/>
    <property type="match status" value="1"/>
</dbReference>
<dbReference type="CDD" id="cd07346">
    <property type="entry name" value="ABC_6TM_exporters"/>
    <property type="match status" value="1"/>
</dbReference>
<dbReference type="Proteomes" id="UP001304340">
    <property type="component" value="Chromosome"/>
</dbReference>
<dbReference type="RefSeq" id="WP_319157629.1">
    <property type="nucleotide sequence ID" value="NZ_CP138359.1"/>
</dbReference>
<keyword evidence="3" id="KW-0547">Nucleotide-binding</keyword>
<organism evidence="11 12">
    <name type="scientific">Sanguibacter biliveldensis</name>
    <dbReference type="NCBI Taxonomy" id="3030830"/>
    <lineage>
        <taxon>Bacteria</taxon>
        <taxon>Bacillati</taxon>
        <taxon>Actinomycetota</taxon>
        <taxon>Actinomycetes</taxon>
        <taxon>Micrococcales</taxon>
        <taxon>Sanguibacteraceae</taxon>
        <taxon>Sanguibacter</taxon>
    </lineage>
</organism>
<feature type="transmembrane region" description="Helical" evidence="8">
    <location>
        <begin position="193"/>
        <end position="212"/>
    </location>
</feature>
<feature type="transmembrane region" description="Helical" evidence="8">
    <location>
        <begin position="168"/>
        <end position="187"/>
    </location>
</feature>
<comment type="subcellular location">
    <subcellularLocation>
        <location evidence="1">Cell membrane</location>
        <topology evidence="1">Multi-pass membrane protein</topology>
    </subcellularLocation>
</comment>
<evidence type="ECO:0000259" key="10">
    <source>
        <dbReference type="PROSITE" id="PS50929"/>
    </source>
</evidence>
<dbReference type="Gene3D" id="3.40.50.300">
    <property type="entry name" value="P-loop containing nucleotide triphosphate hydrolases"/>
    <property type="match status" value="1"/>
</dbReference>
<dbReference type="Pfam" id="PF00664">
    <property type="entry name" value="ABC_membrane"/>
    <property type="match status" value="1"/>
</dbReference>
<reference evidence="12" key="1">
    <citation type="submission" date="2023-11" db="EMBL/GenBank/DDBJ databases">
        <authorList>
            <person name="Helweg L.P."/>
            <person name="Kiel A."/>
            <person name="Hitz F."/>
            <person name="Ruckert-Reed C."/>
            <person name="Busche T."/>
            <person name="Kaltschmidt B."/>
            <person name="Kaltschmidt C."/>
        </authorList>
    </citation>
    <scope>NUCLEOTIDE SEQUENCE [LARGE SCALE GENOMIC DNA]</scope>
    <source>
        <strain evidence="12">4.1</strain>
    </source>
</reference>
<dbReference type="PANTHER" id="PTHR24221">
    <property type="entry name" value="ATP-BINDING CASSETTE SUB-FAMILY B"/>
    <property type="match status" value="1"/>
</dbReference>
<evidence type="ECO:0000256" key="2">
    <source>
        <dbReference type="ARBA" id="ARBA00022692"/>
    </source>
</evidence>
<dbReference type="SUPFAM" id="SSF90123">
    <property type="entry name" value="ABC transporter transmembrane region"/>
    <property type="match status" value="1"/>
</dbReference>
<dbReference type="InterPro" id="IPR036640">
    <property type="entry name" value="ABC1_TM_sf"/>
</dbReference>
<dbReference type="InterPro" id="IPR011527">
    <property type="entry name" value="ABC1_TM_dom"/>
</dbReference>
<gene>
    <name evidence="11" type="ORF">SANBI_003673</name>
</gene>
<feature type="transmembrane region" description="Helical" evidence="8">
    <location>
        <begin position="53"/>
        <end position="77"/>
    </location>
</feature>
<dbReference type="SMART" id="SM00382">
    <property type="entry name" value="AAA"/>
    <property type="match status" value="1"/>
</dbReference>